<dbReference type="eggNOG" id="ENOG502ZUGU">
    <property type="taxonomic scope" value="Bacteria"/>
</dbReference>
<dbReference type="KEGG" id="tte:TTE1244"/>
<dbReference type="Proteomes" id="UP000000555">
    <property type="component" value="Chromosome"/>
</dbReference>
<organism evidence="1 2">
    <name type="scientific">Caldanaerobacter subterraneus subsp. tengcongensis (strain DSM 15242 / JCM 11007 / NBRC 100824 / MB4)</name>
    <name type="common">Thermoanaerobacter tengcongensis</name>
    <dbReference type="NCBI Taxonomy" id="273068"/>
    <lineage>
        <taxon>Bacteria</taxon>
        <taxon>Bacillati</taxon>
        <taxon>Bacillota</taxon>
        <taxon>Clostridia</taxon>
        <taxon>Thermoanaerobacterales</taxon>
        <taxon>Thermoanaerobacteraceae</taxon>
        <taxon>Caldanaerobacter</taxon>
    </lineage>
</organism>
<dbReference type="HOGENOM" id="CLU_2536266_0_0_9"/>
<dbReference type="EMBL" id="AE008691">
    <property type="protein sequence ID" value="AAM24469.1"/>
    <property type="molecule type" value="Genomic_DNA"/>
</dbReference>
<proteinExistence type="predicted"/>
<dbReference type="AlphaFoldDB" id="Q8RAH6"/>
<keyword evidence="2" id="KW-1185">Reference proteome</keyword>
<reference evidence="1 2" key="1">
    <citation type="journal article" date="2002" name="Genome Res.">
        <title>A complete sequence of the T. tengcongensis genome.</title>
        <authorList>
            <person name="Bao Q."/>
            <person name="Tian Y."/>
            <person name="Li W."/>
            <person name="Xu Z."/>
            <person name="Xuan Z."/>
            <person name="Hu S."/>
            <person name="Dong W."/>
            <person name="Yang J."/>
            <person name="Chen Y."/>
            <person name="Xue Y."/>
            <person name="Xu Y."/>
            <person name="Lai X."/>
            <person name="Huang L."/>
            <person name="Dong X."/>
            <person name="Ma Y."/>
            <person name="Ling L."/>
            <person name="Tan H."/>
            <person name="Chen R."/>
            <person name="Wang J."/>
            <person name="Yu J."/>
            <person name="Yang H."/>
        </authorList>
    </citation>
    <scope>NUCLEOTIDE SEQUENCE [LARGE SCALE GENOMIC DNA]</scope>
    <source>
        <strain evidence="2">DSM 15242 / JCM 11007 / NBRC 100824 / MB4</strain>
    </source>
</reference>
<accession>Q8RAH6</accession>
<evidence type="ECO:0000313" key="1">
    <source>
        <dbReference type="EMBL" id="AAM24469.1"/>
    </source>
</evidence>
<protein>
    <submittedName>
        <fullName evidence="1">Uncharacterized protein</fullName>
    </submittedName>
</protein>
<dbReference type="STRING" id="273068.TTE1244"/>
<evidence type="ECO:0000313" key="2">
    <source>
        <dbReference type="Proteomes" id="UP000000555"/>
    </source>
</evidence>
<sequence length="83" mass="10208">MSTLGVHFFIYREEHYNKQKSLKGRRRDWMSNRDKYLKGFLAGVIAAAYVIPKMDLKKYRRYKDMFEKNFSKVWRVVKQIKLR</sequence>
<gene>
    <name evidence="1" type="ordered locus">TTE1244</name>
</gene>
<name>Q8RAH6_CALS4</name>